<protein>
    <submittedName>
        <fullName evidence="8">DedA family protein</fullName>
    </submittedName>
</protein>
<comment type="subcellular location">
    <subcellularLocation>
        <location evidence="1">Cell membrane</location>
        <topology evidence="1">Multi-pass membrane protein</topology>
    </subcellularLocation>
</comment>
<keyword evidence="3 6" id="KW-0812">Transmembrane</keyword>
<feature type="transmembrane region" description="Helical" evidence="6">
    <location>
        <begin position="132"/>
        <end position="154"/>
    </location>
</feature>
<feature type="transmembrane region" description="Helical" evidence="6">
    <location>
        <begin position="174"/>
        <end position="192"/>
    </location>
</feature>
<gene>
    <name evidence="8" type="ORF">FYJ29_10920</name>
</gene>
<dbReference type="PANTHER" id="PTHR42709:SF6">
    <property type="entry name" value="UNDECAPRENYL PHOSPHATE TRANSPORTER A"/>
    <property type="match status" value="1"/>
</dbReference>
<sequence length="214" mass="23843">MTYAVIALLMGIESSIVPLPSEVVVPPAAYFSLQAHSQLEIFMVMVTATVGAYVGSIVNYVLSMIIGRPLIYAFADSKVGHMFMLNSDKLRHAEDYFQRKGSVAIFLGRLLPAVRHLISIPAGMSKMNFLKFSVYTILGAGVWNAVLSGFGYMLYLVVPDDAQLFDALEHYNEYLKAAGYGLILLIVVYLVVRHYKKKRSKQLAAREENTESQH</sequence>
<evidence type="ECO:0000313" key="8">
    <source>
        <dbReference type="EMBL" id="MSS18267.1"/>
    </source>
</evidence>
<feature type="domain" description="VTT" evidence="7">
    <location>
        <begin position="31"/>
        <end position="153"/>
    </location>
</feature>
<dbReference type="AlphaFoldDB" id="A0A6L5XFI8"/>
<dbReference type="PANTHER" id="PTHR42709">
    <property type="entry name" value="ALKALINE PHOSPHATASE LIKE PROTEIN"/>
    <property type="match status" value="1"/>
</dbReference>
<dbReference type="Pfam" id="PF09335">
    <property type="entry name" value="VTT_dom"/>
    <property type="match status" value="1"/>
</dbReference>
<evidence type="ECO:0000256" key="1">
    <source>
        <dbReference type="ARBA" id="ARBA00004651"/>
    </source>
</evidence>
<name>A0A6L5XFI8_9BACT</name>
<keyword evidence="5 6" id="KW-0472">Membrane</keyword>
<reference evidence="8 9" key="1">
    <citation type="submission" date="2019-08" db="EMBL/GenBank/DDBJ databases">
        <title>In-depth cultivation of the pig gut microbiome towards novel bacterial diversity and tailored functional studies.</title>
        <authorList>
            <person name="Wylensek D."/>
            <person name="Hitch T.C.A."/>
            <person name="Clavel T."/>
        </authorList>
    </citation>
    <scope>NUCLEOTIDE SEQUENCE [LARGE SCALE GENOMIC DNA]</scope>
    <source>
        <strain evidence="8 9">Oil-RF-744-WCA-WT-10</strain>
    </source>
</reference>
<evidence type="ECO:0000313" key="9">
    <source>
        <dbReference type="Proteomes" id="UP000483362"/>
    </source>
</evidence>
<comment type="caution">
    <text evidence="8">The sequence shown here is derived from an EMBL/GenBank/DDBJ whole genome shotgun (WGS) entry which is preliminary data.</text>
</comment>
<proteinExistence type="predicted"/>
<organism evidence="8 9">
    <name type="scientific">Sodaliphilus pleomorphus</name>
    <dbReference type="NCBI Taxonomy" id="2606626"/>
    <lineage>
        <taxon>Bacteria</taxon>
        <taxon>Pseudomonadati</taxon>
        <taxon>Bacteroidota</taxon>
        <taxon>Bacteroidia</taxon>
        <taxon>Bacteroidales</taxon>
        <taxon>Muribaculaceae</taxon>
        <taxon>Sodaliphilus</taxon>
    </lineage>
</organism>
<evidence type="ECO:0000256" key="3">
    <source>
        <dbReference type="ARBA" id="ARBA00022692"/>
    </source>
</evidence>
<keyword evidence="4 6" id="KW-1133">Transmembrane helix</keyword>
<evidence type="ECO:0000256" key="6">
    <source>
        <dbReference type="SAM" id="Phobius"/>
    </source>
</evidence>
<dbReference type="InterPro" id="IPR032816">
    <property type="entry name" value="VTT_dom"/>
</dbReference>
<evidence type="ECO:0000256" key="4">
    <source>
        <dbReference type="ARBA" id="ARBA00022989"/>
    </source>
</evidence>
<dbReference type="Proteomes" id="UP000483362">
    <property type="component" value="Unassembled WGS sequence"/>
</dbReference>
<evidence type="ECO:0000259" key="7">
    <source>
        <dbReference type="Pfam" id="PF09335"/>
    </source>
</evidence>
<dbReference type="GO" id="GO:0005886">
    <property type="term" value="C:plasma membrane"/>
    <property type="evidence" value="ECO:0007669"/>
    <property type="project" value="UniProtKB-SubCell"/>
</dbReference>
<dbReference type="EMBL" id="VULT01000018">
    <property type="protein sequence ID" value="MSS18267.1"/>
    <property type="molecule type" value="Genomic_DNA"/>
</dbReference>
<dbReference type="InterPro" id="IPR051311">
    <property type="entry name" value="DedA_domain"/>
</dbReference>
<evidence type="ECO:0000256" key="5">
    <source>
        <dbReference type="ARBA" id="ARBA00023136"/>
    </source>
</evidence>
<keyword evidence="2" id="KW-1003">Cell membrane</keyword>
<accession>A0A6L5XFI8</accession>
<feature type="transmembrane region" description="Helical" evidence="6">
    <location>
        <begin position="41"/>
        <end position="62"/>
    </location>
</feature>
<evidence type="ECO:0000256" key="2">
    <source>
        <dbReference type="ARBA" id="ARBA00022475"/>
    </source>
</evidence>
<keyword evidence="9" id="KW-1185">Reference proteome</keyword>